<feature type="domain" description="Tyr recombinase" evidence="7">
    <location>
        <begin position="161"/>
        <end position="332"/>
    </location>
</feature>
<dbReference type="GO" id="GO:0016787">
    <property type="term" value="F:hydrolase activity"/>
    <property type="evidence" value="ECO:0007669"/>
    <property type="project" value="UniProtKB-KW"/>
</dbReference>
<reference evidence="8 9" key="1">
    <citation type="submission" date="2019-10" db="EMBL/GenBank/DDBJ databases">
        <title>Genome of the temperate Pseudomonas aerugionosa phage vB_Pae-SS2019XI.</title>
        <authorList>
            <person name="Hammerl J.A."/>
            <person name="Jaeckel C."/>
            <person name="Schnehle S."/>
            <person name="Schmoger S."/>
        </authorList>
    </citation>
    <scope>NUCLEOTIDE SEQUENCE [LARGE SCALE GENOMIC DNA]</scope>
</reference>
<dbReference type="GO" id="GO:0044826">
    <property type="term" value="P:viral genome integration into host DNA"/>
    <property type="evidence" value="ECO:0007669"/>
    <property type="project" value="UniProtKB-KW"/>
</dbReference>
<dbReference type="PANTHER" id="PTHR30349:SF94">
    <property type="entry name" value="INTEGRASE_RECOMBINASE HI_1414-RELATED"/>
    <property type="match status" value="1"/>
</dbReference>
<keyword evidence="6" id="KW-0229">DNA integration</keyword>
<evidence type="ECO:0000313" key="9">
    <source>
        <dbReference type="Proteomes" id="UP000502584"/>
    </source>
</evidence>
<name>A0A6G6XHA0_9CAUD</name>
<dbReference type="CDD" id="cd00796">
    <property type="entry name" value="INT_Rci_Hp1_C"/>
    <property type="match status" value="1"/>
</dbReference>
<dbReference type="Gene3D" id="1.10.443.10">
    <property type="entry name" value="Intergrase catalytic core"/>
    <property type="match status" value="1"/>
</dbReference>
<dbReference type="Pfam" id="PF00589">
    <property type="entry name" value="Phage_integrase"/>
    <property type="match status" value="1"/>
</dbReference>
<keyword evidence="9" id="KW-1185">Reference proteome</keyword>
<evidence type="ECO:0000256" key="6">
    <source>
        <dbReference type="ARBA" id="ARBA00023195"/>
    </source>
</evidence>
<dbReference type="PROSITE" id="PS51898">
    <property type="entry name" value="TYR_RECOMBINASE"/>
    <property type="match status" value="1"/>
</dbReference>
<evidence type="ECO:0000256" key="3">
    <source>
        <dbReference type="ARBA" id="ARBA00022679"/>
    </source>
</evidence>
<protein>
    <recommendedName>
        <fullName evidence="2">Integrase</fullName>
    </recommendedName>
</protein>
<evidence type="ECO:0000256" key="4">
    <source>
        <dbReference type="ARBA" id="ARBA00022801"/>
    </source>
</evidence>
<dbReference type="GO" id="GO:0003677">
    <property type="term" value="F:DNA binding"/>
    <property type="evidence" value="ECO:0007669"/>
    <property type="project" value="InterPro"/>
</dbReference>
<proteinExistence type="inferred from homology"/>
<evidence type="ECO:0000259" key="7">
    <source>
        <dbReference type="PROSITE" id="PS51898"/>
    </source>
</evidence>
<dbReference type="InterPro" id="IPR002104">
    <property type="entry name" value="Integrase_catalytic"/>
</dbReference>
<keyword evidence="3" id="KW-0808">Transferase</keyword>
<dbReference type="PANTHER" id="PTHR30349">
    <property type="entry name" value="PHAGE INTEGRASE-RELATED"/>
    <property type="match status" value="1"/>
</dbReference>
<dbReference type="GO" id="GO:0015074">
    <property type="term" value="P:DNA integration"/>
    <property type="evidence" value="ECO:0007669"/>
    <property type="project" value="InterPro"/>
</dbReference>
<gene>
    <name evidence="8" type="ORF">vBPaeSS2019XI_083</name>
</gene>
<dbReference type="SUPFAM" id="SSF56349">
    <property type="entry name" value="DNA breaking-rejoining enzymes"/>
    <property type="match status" value="1"/>
</dbReference>
<keyword evidence="6" id="KW-1160">Virus entry into host cell</keyword>
<dbReference type="InterPro" id="IPR013762">
    <property type="entry name" value="Integrase-like_cat_sf"/>
</dbReference>
<accession>A0A6G6XHA0</accession>
<dbReference type="GO" id="GO:0075713">
    <property type="term" value="P:establishment of integrated proviral latency"/>
    <property type="evidence" value="ECO:0007669"/>
    <property type="project" value="UniProtKB-KW"/>
</dbReference>
<evidence type="ECO:0000256" key="2">
    <source>
        <dbReference type="ARBA" id="ARBA00016082"/>
    </source>
</evidence>
<dbReference type="GO" id="GO:0016740">
    <property type="term" value="F:transferase activity"/>
    <property type="evidence" value="ECO:0007669"/>
    <property type="project" value="UniProtKB-KW"/>
</dbReference>
<dbReference type="InterPro" id="IPR050090">
    <property type="entry name" value="Tyrosine_recombinase_XerCD"/>
</dbReference>
<dbReference type="EMBL" id="MN536026">
    <property type="protein sequence ID" value="QIG56961.1"/>
    <property type="molecule type" value="Genomic_DNA"/>
</dbReference>
<dbReference type="InterPro" id="IPR011010">
    <property type="entry name" value="DNA_brk_join_enz"/>
</dbReference>
<evidence type="ECO:0000256" key="1">
    <source>
        <dbReference type="ARBA" id="ARBA00008857"/>
    </source>
</evidence>
<evidence type="ECO:0000313" key="8">
    <source>
        <dbReference type="EMBL" id="QIG56961.1"/>
    </source>
</evidence>
<comment type="similarity">
    <text evidence="1">Belongs to the 'phage' integrase family.</text>
</comment>
<evidence type="ECO:0000256" key="5">
    <source>
        <dbReference type="ARBA" id="ARBA00023172"/>
    </source>
</evidence>
<keyword evidence="4" id="KW-0378">Hydrolase</keyword>
<keyword evidence="5" id="KW-0233">DNA recombination</keyword>
<dbReference type="GO" id="GO:0006310">
    <property type="term" value="P:DNA recombination"/>
    <property type="evidence" value="ECO:0007669"/>
    <property type="project" value="UniProtKB-KW"/>
</dbReference>
<dbReference type="Proteomes" id="UP000502584">
    <property type="component" value="Segment"/>
</dbReference>
<sequence>MGSIIRHGDKWRAVVRKKGYPTKTKVWSKKAQASQWVKEIELAMEKQELASSNVEISKLIEKYLEEIEPLRPGRRQNQRNYKALAKVTRGLYLEHLSAPGLLKWVQTKRQGVSRGTLAIDVSMISSVLRTAEAFWGITVPWAEFAKGRTALRRLGMVGRSQERDRRPEAGDLDRIKAEIISSLPMGDLIDFAVASAMRSSEITRITRSDLDEKKRTVIVRDRKHPTEKIGNDQEVPLLNGAFDIAKRQVAVEGDDRIFPFNPRSVEAAFRKACKRAEVEDLHFHDLRHHGISLLFEQGYAIQEVALVSGHKDWNQLRRYTNLKAESLHAGPVSRAPLENKKPAE</sequence>
<organism evidence="8 9">
    <name type="scientific">Pseudomonas phage vB_Pae-SS2019XI</name>
    <dbReference type="NCBI Taxonomy" id="2660688"/>
    <lineage>
        <taxon>Viruses</taxon>
        <taxon>Duplodnaviria</taxon>
        <taxon>Heunggongvirae</taxon>
        <taxon>Uroviricota</taxon>
        <taxon>Caudoviricetes</taxon>
        <taxon>Casjensviridae</taxon>
        <taxon>Maxdohrnvirus</taxon>
        <taxon>Maxdohrnvirus SS2019XI</taxon>
    </lineage>
</organism>
<keyword evidence="6" id="KW-1179">Viral genome integration</keyword>